<evidence type="ECO:0000259" key="2">
    <source>
        <dbReference type="Pfam" id="PF08357"/>
    </source>
</evidence>
<protein>
    <recommendedName>
        <fullName evidence="2">SEFIR domain-containing protein</fullName>
    </recommendedName>
</protein>
<dbReference type="Proteomes" id="UP001233999">
    <property type="component" value="Unassembled WGS sequence"/>
</dbReference>
<keyword evidence="1" id="KW-0472">Membrane</keyword>
<dbReference type="EMBL" id="JASPKZ010006842">
    <property type="protein sequence ID" value="KAJ9586784.1"/>
    <property type="molecule type" value="Genomic_DNA"/>
</dbReference>
<keyword evidence="1" id="KW-0812">Transmembrane</keyword>
<feature type="non-terminal residue" evidence="3">
    <location>
        <position position="258"/>
    </location>
</feature>
<name>A0AAD8EED3_DIPPU</name>
<sequence>ADGKFMCKAKNSKTIQSSASCSFDDAGDVTCNIKNVTTGQYCVLMQIYDDRCISDTVWLESDKNCRFYLDPINVTSELLKSTTVKQPPPAPVFHIVISVVAVLCVISLGILLYLWLRGKPRPQLVFQPNKQILRQQKPSIFLLYALDCKPFMTLMSKFRNILKQITKCEVFDCFDPERTEEIALNKTDWLRRHMAVSKIILVENRCAVLHQKALLEQGNLMYKETVRVFVDDLFTYGLKMLIDDIFGRNMYERVFVVR</sequence>
<comment type="caution">
    <text evidence="3">The sequence shown here is derived from an EMBL/GenBank/DDBJ whole genome shotgun (WGS) entry which is preliminary data.</text>
</comment>
<evidence type="ECO:0000256" key="1">
    <source>
        <dbReference type="SAM" id="Phobius"/>
    </source>
</evidence>
<dbReference type="InterPro" id="IPR013568">
    <property type="entry name" value="SEFIR_dom"/>
</dbReference>
<dbReference type="AlphaFoldDB" id="A0AAD8EED3"/>
<reference evidence="3" key="2">
    <citation type="submission" date="2023-05" db="EMBL/GenBank/DDBJ databases">
        <authorList>
            <person name="Fouks B."/>
        </authorList>
    </citation>
    <scope>NUCLEOTIDE SEQUENCE</scope>
    <source>
        <strain evidence="3">Stay&amp;Tobe</strain>
        <tissue evidence="3">Testes</tissue>
    </source>
</reference>
<evidence type="ECO:0000313" key="4">
    <source>
        <dbReference type="Proteomes" id="UP001233999"/>
    </source>
</evidence>
<keyword evidence="1" id="KW-1133">Transmembrane helix</keyword>
<accession>A0AAD8EED3</accession>
<feature type="domain" description="SEFIR" evidence="2">
    <location>
        <begin position="139"/>
        <end position="256"/>
    </location>
</feature>
<reference evidence="3" key="1">
    <citation type="journal article" date="2023" name="IScience">
        <title>Live-bearing cockroach genome reveals convergent evolutionary mechanisms linked to viviparity in insects and beyond.</title>
        <authorList>
            <person name="Fouks B."/>
            <person name="Harrison M.C."/>
            <person name="Mikhailova A.A."/>
            <person name="Marchal E."/>
            <person name="English S."/>
            <person name="Carruthers M."/>
            <person name="Jennings E.C."/>
            <person name="Chiamaka E.L."/>
            <person name="Frigard R.A."/>
            <person name="Pippel M."/>
            <person name="Attardo G.M."/>
            <person name="Benoit J.B."/>
            <person name="Bornberg-Bauer E."/>
            <person name="Tobe S.S."/>
        </authorList>
    </citation>
    <scope>NUCLEOTIDE SEQUENCE</scope>
    <source>
        <strain evidence="3">Stay&amp;Tobe</strain>
    </source>
</reference>
<proteinExistence type="predicted"/>
<keyword evidence="4" id="KW-1185">Reference proteome</keyword>
<organism evidence="3 4">
    <name type="scientific">Diploptera punctata</name>
    <name type="common">Pacific beetle cockroach</name>
    <dbReference type="NCBI Taxonomy" id="6984"/>
    <lineage>
        <taxon>Eukaryota</taxon>
        <taxon>Metazoa</taxon>
        <taxon>Ecdysozoa</taxon>
        <taxon>Arthropoda</taxon>
        <taxon>Hexapoda</taxon>
        <taxon>Insecta</taxon>
        <taxon>Pterygota</taxon>
        <taxon>Neoptera</taxon>
        <taxon>Polyneoptera</taxon>
        <taxon>Dictyoptera</taxon>
        <taxon>Blattodea</taxon>
        <taxon>Blaberoidea</taxon>
        <taxon>Blaberidae</taxon>
        <taxon>Diplopterinae</taxon>
        <taxon>Diploptera</taxon>
    </lineage>
</organism>
<gene>
    <name evidence="3" type="ORF">L9F63_019625</name>
</gene>
<dbReference type="Gene3D" id="3.40.50.11530">
    <property type="match status" value="1"/>
</dbReference>
<feature type="transmembrane region" description="Helical" evidence="1">
    <location>
        <begin position="92"/>
        <end position="116"/>
    </location>
</feature>
<dbReference type="Pfam" id="PF08357">
    <property type="entry name" value="SEFIR"/>
    <property type="match status" value="1"/>
</dbReference>
<evidence type="ECO:0000313" key="3">
    <source>
        <dbReference type="EMBL" id="KAJ9586784.1"/>
    </source>
</evidence>